<evidence type="ECO:0000256" key="1">
    <source>
        <dbReference type="SAM" id="Coils"/>
    </source>
</evidence>
<feature type="region of interest" description="Disordered" evidence="2">
    <location>
        <begin position="836"/>
        <end position="855"/>
    </location>
</feature>
<evidence type="ECO:0000256" key="2">
    <source>
        <dbReference type="SAM" id="MobiDB-lite"/>
    </source>
</evidence>
<organism evidence="3 4">
    <name type="scientific">Tahibacter harae</name>
    <dbReference type="NCBI Taxonomy" id="2963937"/>
    <lineage>
        <taxon>Bacteria</taxon>
        <taxon>Pseudomonadati</taxon>
        <taxon>Pseudomonadota</taxon>
        <taxon>Gammaproteobacteria</taxon>
        <taxon>Lysobacterales</taxon>
        <taxon>Rhodanobacteraceae</taxon>
        <taxon>Tahibacter</taxon>
    </lineage>
</organism>
<name>A0ABT1QWZ0_9GAMM</name>
<dbReference type="RefSeq" id="WP_255915980.1">
    <property type="nucleotide sequence ID" value="NZ_JANFQO010000021.1"/>
</dbReference>
<accession>A0ABT1QWZ0</accession>
<keyword evidence="4" id="KW-1185">Reference proteome</keyword>
<sequence>MKLARFLFKPRWQSKDVATRRGAVAELSDAELIAALPTIARNDADAGVRLAALRRLNQYEAWRERSTGDADSNLRSVARAAYLAMLSGNSADLPPLERRIAELDTLSGEEIERLVGQASDPALRSAALERATRPSLLADVAVNDADPKLRLVALSRINDLDALTRIAERTRKTDKIVSRLARERAEAGRIAAGDSAAIEARARQLCERVDALLQRPRSERAEELAALDQAWATLAGKAPRQFAERFESTRNFLRMDTDEAAQERSRLRAARARLERSLAGPDSDTAELEATVAAVRTELAANRLELPEREPVEVLLVQLTQKLALRAVLAARAAEQAAAAEAAPAPEPERSEPNLEALAAQARFEAALERAQADKEKQREQHQALRRDLDALVIALESELEAGDLAQAVATHARITNLLEGLPAIARHDKRLANAEARLAELKRWQRWSNNERRKQLCEAIEALPGQGLHPDAVATRVREARAEWQQLEAQEADRDARGSQGLGRRFQALCAQALKPAQGYFSKRDELRKSNQQEIETLLVAVESATGAEATAGSDIGALAKQRREIAEALRALDGVDPRERKALAQRLKDVLARIDARLDEQAAGVEAAKRRLIAEAERLAGAADAAAAAREVRDLQTRWKAAGNGRRRTDEAQWKEFRGHCDAIFARLDGARREREEAETAARAQAEALLGELAQAAQLPAENQPAQRRELEQRWSGLDVRDREQQRRWQQQLEALDAVQKDVQRQRREAVFRDALARLALCESVELGRIGAAAASQEWPADGANTPLAQALQQRFKAAAGSSGVNASATGDASGAASGADAAGDADNTAAADGATGAARANPSANGETAGSDDARRELLVTLEFLGAVESPAADKARRMDLQVTRLSRRLSGNANTSPREELLALLQRWVELGPLPKSDAAEWQGRFARAVDAVLAQVH</sequence>
<dbReference type="Proteomes" id="UP001165498">
    <property type="component" value="Unassembled WGS sequence"/>
</dbReference>
<keyword evidence="1" id="KW-0175">Coiled coil</keyword>
<comment type="caution">
    <text evidence="3">The sequence shown here is derived from an EMBL/GenBank/DDBJ whole genome shotgun (WGS) entry which is preliminary data.</text>
</comment>
<dbReference type="EMBL" id="JANFQO010000021">
    <property type="protein sequence ID" value="MCQ4166790.1"/>
    <property type="molecule type" value="Genomic_DNA"/>
</dbReference>
<evidence type="ECO:0000313" key="4">
    <source>
        <dbReference type="Proteomes" id="UP001165498"/>
    </source>
</evidence>
<feature type="coiled-coil region" evidence="1">
    <location>
        <begin position="663"/>
        <end position="690"/>
    </location>
</feature>
<protein>
    <submittedName>
        <fullName evidence="3">DUF349 domain-containing protein</fullName>
    </submittedName>
</protein>
<dbReference type="Pfam" id="PF03993">
    <property type="entry name" value="DUF349"/>
    <property type="match status" value="2"/>
</dbReference>
<proteinExistence type="predicted"/>
<evidence type="ECO:0000313" key="3">
    <source>
        <dbReference type="EMBL" id="MCQ4166790.1"/>
    </source>
</evidence>
<feature type="coiled-coil region" evidence="1">
    <location>
        <begin position="361"/>
        <end position="395"/>
    </location>
</feature>
<dbReference type="InterPro" id="IPR007139">
    <property type="entry name" value="DUF349"/>
</dbReference>
<feature type="region of interest" description="Disordered" evidence="2">
    <location>
        <begin position="805"/>
        <end position="830"/>
    </location>
</feature>
<gene>
    <name evidence="3" type="ORF">NM961_18920</name>
</gene>
<reference evidence="3" key="1">
    <citation type="submission" date="2022-07" db="EMBL/GenBank/DDBJ databases">
        <title>Tahibacter sp., a new gammaproteobacterium isolated from the silt sample collected at pig farm.</title>
        <authorList>
            <person name="Chen H."/>
        </authorList>
    </citation>
    <scope>NUCLEOTIDE SEQUENCE</scope>
    <source>
        <strain evidence="3">P2K</strain>
    </source>
</reference>